<feature type="non-terminal residue" evidence="2">
    <location>
        <position position="1"/>
    </location>
</feature>
<accession>A0A026WQE6</accession>
<reference evidence="2 3" key="1">
    <citation type="journal article" date="2014" name="Curr. Biol.">
        <title>The genome of the clonal raider ant Cerapachys biroi.</title>
        <authorList>
            <person name="Oxley P.R."/>
            <person name="Ji L."/>
            <person name="Fetter-Pruneda I."/>
            <person name="McKenzie S.K."/>
            <person name="Li C."/>
            <person name="Hu H."/>
            <person name="Zhang G."/>
            <person name="Kronauer D.J."/>
        </authorList>
    </citation>
    <scope>NUCLEOTIDE SEQUENCE [LARGE SCALE GENOMIC DNA]</scope>
</reference>
<proteinExistence type="predicted"/>
<dbReference type="AlphaFoldDB" id="A0A026WQE6"/>
<evidence type="ECO:0000256" key="1">
    <source>
        <dbReference type="SAM" id="MobiDB-lite"/>
    </source>
</evidence>
<evidence type="ECO:0000313" key="2">
    <source>
        <dbReference type="EMBL" id="EZA57334.1"/>
    </source>
</evidence>
<keyword evidence="3" id="KW-1185">Reference proteome</keyword>
<protein>
    <submittedName>
        <fullName evidence="2">Uncharacterized protein</fullName>
    </submittedName>
</protein>
<feature type="non-terminal residue" evidence="2">
    <location>
        <position position="117"/>
    </location>
</feature>
<sequence>EDKAAESRWSPRWSIQVRASSSSSSSSAPSTRCRISISTAQRKLRPDARASSSFLASSRQEIAEKEETEREEDGEAAKRASVRRLRRRAWPRNDGSGDSRSAARGGGETSPTKMMFG</sequence>
<name>A0A026WQE6_OOCBI</name>
<dbReference type="Proteomes" id="UP000053097">
    <property type="component" value="Unassembled WGS sequence"/>
</dbReference>
<evidence type="ECO:0000313" key="3">
    <source>
        <dbReference type="Proteomes" id="UP000053097"/>
    </source>
</evidence>
<gene>
    <name evidence="2" type="ORF">X777_02585</name>
</gene>
<dbReference type="EMBL" id="KK107151">
    <property type="protein sequence ID" value="EZA57334.1"/>
    <property type="molecule type" value="Genomic_DNA"/>
</dbReference>
<feature type="compositionally biased region" description="Basic residues" evidence="1">
    <location>
        <begin position="80"/>
        <end position="90"/>
    </location>
</feature>
<feature type="compositionally biased region" description="Low complexity" evidence="1">
    <location>
        <begin position="49"/>
        <end position="59"/>
    </location>
</feature>
<feature type="compositionally biased region" description="Low complexity" evidence="1">
    <location>
        <begin position="92"/>
        <end position="103"/>
    </location>
</feature>
<organism evidence="2 3">
    <name type="scientific">Ooceraea biroi</name>
    <name type="common">Clonal raider ant</name>
    <name type="synonym">Cerapachys biroi</name>
    <dbReference type="NCBI Taxonomy" id="2015173"/>
    <lineage>
        <taxon>Eukaryota</taxon>
        <taxon>Metazoa</taxon>
        <taxon>Ecdysozoa</taxon>
        <taxon>Arthropoda</taxon>
        <taxon>Hexapoda</taxon>
        <taxon>Insecta</taxon>
        <taxon>Pterygota</taxon>
        <taxon>Neoptera</taxon>
        <taxon>Endopterygota</taxon>
        <taxon>Hymenoptera</taxon>
        <taxon>Apocrita</taxon>
        <taxon>Aculeata</taxon>
        <taxon>Formicoidea</taxon>
        <taxon>Formicidae</taxon>
        <taxon>Dorylinae</taxon>
        <taxon>Ooceraea</taxon>
    </lineage>
</organism>
<feature type="region of interest" description="Disordered" evidence="1">
    <location>
        <begin position="1"/>
        <end position="117"/>
    </location>
</feature>